<feature type="compositionally biased region" description="Low complexity" evidence="4">
    <location>
        <begin position="745"/>
        <end position="760"/>
    </location>
</feature>
<reference evidence="5 6" key="1">
    <citation type="journal article" date="2011" name="Science">
        <title>Comparative functional genomics of the fission yeasts.</title>
        <authorList>
            <person name="Rhind N."/>
            <person name="Chen Z."/>
            <person name="Yassour M."/>
            <person name="Thompson D.A."/>
            <person name="Haas B.J."/>
            <person name="Habib N."/>
            <person name="Wapinski I."/>
            <person name="Roy S."/>
            <person name="Lin M.F."/>
            <person name="Heiman D.I."/>
            <person name="Young S.K."/>
            <person name="Furuya K."/>
            <person name="Guo Y."/>
            <person name="Pidoux A."/>
            <person name="Chen H.M."/>
            <person name="Robbertse B."/>
            <person name="Goldberg J.M."/>
            <person name="Aoki K."/>
            <person name="Bayne E.H."/>
            <person name="Berlin A.M."/>
            <person name="Desjardins C.A."/>
            <person name="Dobbs E."/>
            <person name="Dukaj L."/>
            <person name="Fan L."/>
            <person name="FitzGerald M.G."/>
            <person name="French C."/>
            <person name="Gujja S."/>
            <person name="Hansen K."/>
            <person name="Keifenheim D."/>
            <person name="Levin J.Z."/>
            <person name="Mosher R.A."/>
            <person name="Mueller C.A."/>
            <person name="Pfiffner J."/>
            <person name="Priest M."/>
            <person name="Russ C."/>
            <person name="Smialowska A."/>
            <person name="Swoboda P."/>
            <person name="Sykes S.M."/>
            <person name="Vaughn M."/>
            <person name="Vengrova S."/>
            <person name="Yoder R."/>
            <person name="Zeng Q."/>
            <person name="Allshire R."/>
            <person name="Baulcombe D."/>
            <person name="Birren B.W."/>
            <person name="Brown W."/>
            <person name="Ekwall K."/>
            <person name="Kellis M."/>
            <person name="Leatherwood J."/>
            <person name="Levin H."/>
            <person name="Margalit H."/>
            <person name="Martienssen R."/>
            <person name="Nieduszynski C.A."/>
            <person name="Spatafora J.W."/>
            <person name="Friedman N."/>
            <person name="Dalgaard J.Z."/>
            <person name="Baumann P."/>
            <person name="Niki H."/>
            <person name="Regev A."/>
            <person name="Nusbaum C."/>
        </authorList>
    </citation>
    <scope>NUCLEOTIDE SEQUENCE [LARGE SCALE GENOMIC DNA]</scope>
    <source>
        <strain evidence="6">OY26 / ATCC MYA-4695 / CBS 11777 / NBRC 106824 / NRRL Y48691</strain>
    </source>
</reference>
<feature type="region of interest" description="Disordered" evidence="4">
    <location>
        <begin position="1"/>
        <end position="73"/>
    </location>
</feature>
<dbReference type="Gene3D" id="2.130.10.10">
    <property type="entry name" value="YVTN repeat-like/Quinoprotein amine dehydrogenase"/>
    <property type="match status" value="1"/>
</dbReference>
<feature type="compositionally biased region" description="Low complexity" evidence="4">
    <location>
        <begin position="257"/>
        <end position="277"/>
    </location>
</feature>
<feature type="region of interest" description="Disordered" evidence="4">
    <location>
        <begin position="721"/>
        <end position="782"/>
    </location>
</feature>
<dbReference type="SMART" id="SM00320">
    <property type="entry name" value="WD40"/>
    <property type="match status" value="6"/>
</dbReference>
<feature type="region of interest" description="Disordered" evidence="4">
    <location>
        <begin position="88"/>
        <end position="152"/>
    </location>
</feature>
<feature type="compositionally biased region" description="Basic and acidic residues" evidence="4">
    <location>
        <begin position="114"/>
        <end position="130"/>
    </location>
</feature>
<keyword evidence="2" id="KW-0677">Repeat</keyword>
<feature type="compositionally biased region" description="Polar residues" evidence="4">
    <location>
        <begin position="88"/>
        <end position="113"/>
    </location>
</feature>
<feature type="compositionally biased region" description="Polar residues" evidence="4">
    <location>
        <begin position="13"/>
        <end position="40"/>
    </location>
</feature>
<dbReference type="InterPro" id="IPR001680">
    <property type="entry name" value="WD40_rpt"/>
</dbReference>
<keyword evidence="6" id="KW-1185">Reference proteome</keyword>
<evidence type="ECO:0000256" key="4">
    <source>
        <dbReference type="SAM" id="MobiDB-lite"/>
    </source>
</evidence>
<dbReference type="eggNOG" id="KOG0283">
    <property type="taxonomic scope" value="Eukaryota"/>
</dbReference>
<feature type="repeat" description="WD" evidence="3">
    <location>
        <begin position="397"/>
        <end position="427"/>
    </location>
</feature>
<dbReference type="OrthoDB" id="1932312at2759"/>
<feature type="region of interest" description="Disordered" evidence="4">
    <location>
        <begin position="256"/>
        <end position="319"/>
    </location>
</feature>
<dbReference type="RefSeq" id="XP_013024923.1">
    <property type="nucleotide sequence ID" value="XM_013169469.1"/>
</dbReference>
<sequence>MNDNLPHIKIHSPDNSFENSDTSRQDGQLVDTNGNANSTKRQIEGRSLEERSSSARSHFTSSTSDGVNNSSKDALTLLDPLSQHILNRTRSSNSPSKGSLNNHSPVSGQTSISNKERRNKNDISPAHENEAGNVNLPSIEPNQPRPVNSHRSSIFSRVLGNKSNIFTHKTIEDYAEDDDRDALDGISRVEGNAADPFSWIPKGKNRWEVPSKYIRVRSHKTKQKSFAHLFLAQELHCKPAMQNTYNHYYNATPDPMPSSSEIPRMSSSSDLSSVPVVDDSHNNVHISDDNPYTDEMQPDYRPSNNHRRNKSPSVYSDSVTQTVKVDENPVNCAIWAMRFSRDGRYLAVGGQDNVLRVWQVLDRDQARKNTSLPETRDSTHKLDLCAPVFSSTPVQEYAGHTADILDISWSKNNFLLSSSMDRTVRLWHPLRKDCLCCFEHSDFVTSIAFHPKDDRFFLSGSLDCKLRLWSIKDKNVAYWNELPELITAVAFSPDGSLAIAGTFVGLCLFYDTRGLRFRTQIHIRSSRGKNSKGSKITGIETRTRIIENIAGDTEMLVTTNDSRIRIYNLRDKSLEIKFKGHLNEQSQNKSSFDDELKHIICGSEDHQVYIWDIPPPHLQKSKKKCYEHFKASMRPTTTAIFAPSRTKQILLMAGDPLYTTAITARRSSVGSNTSFDPSRLMNHLHSTRISQLPPEVSSGHIIVCGDMDGRIRVFRQDSSFEARNSQKRTSNENFSLPSLVKNTTNSSSLRSLRNKSFSLNRSRHPSVSLKQNPVKREQREKVDVPKEITADPKETHLDMDENETLKRVDMMMLQEGASSMAYYSMNDLDVNNTNVSRALNIAMKKGTNTEDIDHADPVTVASSLAPRPKDESTRFIRENDRLECSKCGNFLFYACRKLRDLNTFTYSLICSHCGRKLPTPNEDDNSGDN</sequence>
<dbReference type="PROSITE" id="PS50082">
    <property type="entry name" value="WD_REPEATS_2"/>
    <property type="match status" value="3"/>
</dbReference>
<evidence type="ECO:0000256" key="2">
    <source>
        <dbReference type="ARBA" id="ARBA00022737"/>
    </source>
</evidence>
<accession>S9VWX1</accession>
<feature type="compositionally biased region" description="Low complexity" evidence="4">
    <location>
        <begin position="54"/>
        <end position="64"/>
    </location>
</feature>
<dbReference type="GeneID" id="25035528"/>
<dbReference type="Pfam" id="PF00400">
    <property type="entry name" value="WD40"/>
    <property type="match status" value="4"/>
</dbReference>
<gene>
    <name evidence="5" type="ORF">SPOG_01197</name>
</gene>
<dbReference type="AlphaFoldDB" id="S9VWX1"/>
<evidence type="ECO:0000313" key="6">
    <source>
        <dbReference type="Proteomes" id="UP000015464"/>
    </source>
</evidence>
<dbReference type="PROSITE" id="PS50294">
    <property type="entry name" value="WD_REPEATS_REGION"/>
    <property type="match status" value="2"/>
</dbReference>
<feature type="repeat" description="WD" evidence="3">
    <location>
        <begin position="437"/>
        <end position="472"/>
    </location>
</feature>
<evidence type="ECO:0000313" key="5">
    <source>
        <dbReference type="EMBL" id="EPY50440.1"/>
    </source>
</evidence>
<feature type="repeat" description="WD" evidence="3">
    <location>
        <begin position="334"/>
        <end position="368"/>
    </location>
</feature>
<feature type="compositionally biased region" description="Basic and acidic residues" evidence="4">
    <location>
        <begin position="278"/>
        <end position="288"/>
    </location>
</feature>
<dbReference type="PANTHER" id="PTHR14221:SF0">
    <property type="entry name" value="WD REPEAT-CONTAINING PROTEIN 44"/>
    <property type="match status" value="1"/>
</dbReference>
<evidence type="ECO:0000256" key="3">
    <source>
        <dbReference type="PROSITE-ProRule" id="PRU00221"/>
    </source>
</evidence>
<dbReference type="SUPFAM" id="SSF50978">
    <property type="entry name" value="WD40 repeat-like"/>
    <property type="match status" value="1"/>
</dbReference>
<organism evidence="5 6">
    <name type="scientific">Schizosaccharomyces cryophilus (strain OY26 / ATCC MYA-4695 / CBS 11777 / NBRC 106824 / NRRL Y48691)</name>
    <name type="common">Fission yeast</name>
    <dbReference type="NCBI Taxonomy" id="653667"/>
    <lineage>
        <taxon>Eukaryota</taxon>
        <taxon>Fungi</taxon>
        <taxon>Dikarya</taxon>
        <taxon>Ascomycota</taxon>
        <taxon>Taphrinomycotina</taxon>
        <taxon>Schizosaccharomycetes</taxon>
        <taxon>Schizosaccharomycetales</taxon>
        <taxon>Schizosaccharomycetaceae</taxon>
        <taxon>Schizosaccharomyces</taxon>
    </lineage>
</organism>
<name>S9VWX1_SCHCR</name>
<protein>
    <submittedName>
        <fullName evidence="5">WDR44 family WD repeat protein</fullName>
    </submittedName>
</protein>
<keyword evidence="1 3" id="KW-0853">WD repeat</keyword>
<dbReference type="InterPro" id="IPR036322">
    <property type="entry name" value="WD40_repeat_dom_sf"/>
</dbReference>
<dbReference type="EMBL" id="KE546993">
    <property type="protein sequence ID" value="EPY50440.1"/>
    <property type="molecule type" value="Genomic_DNA"/>
</dbReference>
<feature type="compositionally biased region" description="Basic and acidic residues" evidence="4">
    <location>
        <begin position="41"/>
        <end position="53"/>
    </location>
</feature>
<proteinExistence type="predicted"/>
<dbReference type="InterPro" id="IPR040324">
    <property type="entry name" value="WDR44/Dgr2"/>
</dbReference>
<dbReference type="HOGENOM" id="CLU_004759_2_0_1"/>
<dbReference type="OMA" id="DCLCCFE"/>
<evidence type="ECO:0000256" key="1">
    <source>
        <dbReference type="ARBA" id="ARBA00022574"/>
    </source>
</evidence>
<dbReference type="Proteomes" id="UP000015464">
    <property type="component" value="Unassembled WGS sequence"/>
</dbReference>
<dbReference type="InterPro" id="IPR015943">
    <property type="entry name" value="WD40/YVTN_repeat-like_dom_sf"/>
</dbReference>
<feature type="compositionally biased region" description="Polar residues" evidence="4">
    <location>
        <begin position="721"/>
        <end position="744"/>
    </location>
</feature>
<dbReference type="PANTHER" id="PTHR14221">
    <property type="entry name" value="WD REPEAT DOMAIN 44"/>
    <property type="match status" value="1"/>
</dbReference>